<evidence type="ECO:0000313" key="1">
    <source>
        <dbReference type="EMBL" id="VVA31050.1"/>
    </source>
</evidence>
<dbReference type="Gramene" id="VVA31050">
    <property type="protein sequence ID" value="VVA31050"/>
    <property type="gene ID" value="Prudul26B001784"/>
</dbReference>
<dbReference type="Gene3D" id="3.10.20.90">
    <property type="entry name" value="Phosphatidylinositol 3-kinase Catalytic Subunit, Chain A, domain 1"/>
    <property type="match status" value="1"/>
</dbReference>
<name>A0A5E4FUR9_PRUDU</name>
<dbReference type="InParanoid" id="A0A5E4FUR9"/>
<dbReference type="EMBL" id="CABIKO010000205">
    <property type="protein sequence ID" value="VVA31050.1"/>
    <property type="molecule type" value="Genomic_DNA"/>
</dbReference>
<dbReference type="Proteomes" id="UP000327085">
    <property type="component" value="Chromosome 4"/>
</dbReference>
<keyword evidence="1" id="KW-0489">Methyltransferase</keyword>
<protein>
    <submittedName>
        <fullName evidence="1">PREDICTED: tRNA (Guanine(9)-N1)-methyltransferase isoform X2</fullName>
    </submittedName>
</protein>
<dbReference type="GO" id="GO:0008168">
    <property type="term" value="F:methyltransferase activity"/>
    <property type="evidence" value="ECO:0007669"/>
    <property type="project" value="UniProtKB-KW"/>
</dbReference>
<reference evidence="2" key="1">
    <citation type="journal article" date="2020" name="Plant J.">
        <title>Transposons played a major role in the diversification between the closely related almond and peach genomes: results from the almond genome sequence.</title>
        <authorList>
            <person name="Alioto T."/>
            <person name="Alexiou K.G."/>
            <person name="Bardil A."/>
            <person name="Barteri F."/>
            <person name="Castanera R."/>
            <person name="Cruz F."/>
            <person name="Dhingra A."/>
            <person name="Duval H."/>
            <person name="Fernandez I Marti A."/>
            <person name="Frias L."/>
            <person name="Galan B."/>
            <person name="Garcia J.L."/>
            <person name="Howad W."/>
            <person name="Gomez-Garrido J."/>
            <person name="Gut M."/>
            <person name="Julca I."/>
            <person name="Morata J."/>
            <person name="Puigdomenech P."/>
            <person name="Ribeca P."/>
            <person name="Rubio Cabetas M.J."/>
            <person name="Vlasova A."/>
            <person name="Wirthensohn M."/>
            <person name="Garcia-Mas J."/>
            <person name="Gabaldon T."/>
            <person name="Casacuberta J.M."/>
            <person name="Arus P."/>
        </authorList>
    </citation>
    <scope>NUCLEOTIDE SEQUENCE [LARGE SCALE GENOMIC DNA]</scope>
    <source>
        <strain evidence="2">cv. Texas</strain>
    </source>
</reference>
<evidence type="ECO:0000313" key="2">
    <source>
        <dbReference type="Proteomes" id="UP000327085"/>
    </source>
</evidence>
<dbReference type="GO" id="GO:0032259">
    <property type="term" value="P:methylation"/>
    <property type="evidence" value="ECO:0007669"/>
    <property type="project" value="UniProtKB-KW"/>
</dbReference>
<proteinExistence type="predicted"/>
<gene>
    <name evidence="1" type="ORF">ALMOND_2B001784</name>
</gene>
<accession>A0A5E4FUR9</accession>
<keyword evidence="1" id="KW-0808">Transferase</keyword>
<sequence>MQDKYHAPANTPLGEFVDFIQLQSGLSIKKPIFVFFKNTITQTGELLLN</sequence>
<dbReference type="AlphaFoldDB" id="A0A5E4FUR9"/>
<organism evidence="1 2">
    <name type="scientific">Prunus dulcis</name>
    <name type="common">Almond</name>
    <name type="synonym">Amygdalus dulcis</name>
    <dbReference type="NCBI Taxonomy" id="3755"/>
    <lineage>
        <taxon>Eukaryota</taxon>
        <taxon>Viridiplantae</taxon>
        <taxon>Streptophyta</taxon>
        <taxon>Embryophyta</taxon>
        <taxon>Tracheophyta</taxon>
        <taxon>Spermatophyta</taxon>
        <taxon>Magnoliopsida</taxon>
        <taxon>eudicotyledons</taxon>
        <taxon>Gunneridae</taxon>
        <taxon>Pentapetalae</taxon>
        <taxon>rosids</taxon>
        <taxon>fabids</taxon>
        <taxon>Rosales</taxon>
        <taxon>Rosaceae</taxon>
        <taxon>Amygdaloideae</taxon>
        <taxon>Amygdaleae</taxon>
        <taxon>Prunus</taxon>
    </lineage>
</organism>